<dbReference type="PROSITE" id="PS50181">
    <property type="entry name" value="FBOX"/>
    <property type="match status" value="1"/>
</dbReference>
<dbReference type="AlphaFoldDB" id="G4TFK6"/>
<dbReference type="Gene3D" id="1.20.1280.50">
    <property type="match status" value="1"/>
</dbReference>
<dbReference type="Pfam" id="PF00646">
    <property type="entry name" value="F-box"/>
    <property type="match status" value="1"/>
</dbReference>
<evidence type="ECO:0000313" key="2">
    <source>
        <dbReference type="EMBL" id="CCA70098.1"/>
    </source>
</evidence>
<dbReference type="EMBL" id="CAFZ01000072">
    <property type="protein sequence ID" value="CCA70098.1"/>
    <property type="molecule type" value="Genomic_DNA"/>
</dbReference>
<dbReference type="SMART" id="SM00256">
    <property type="entry name" value="FBOX"/>
    <property type="match status" value="1"/>
</dbReference>
<dbReference type="HOGENOM" id="CLU_484932_0_0_1"/>
<dbReference type="InterPro" id="IPR001810">
    <property type="entry name" value="F-box_dom"/>
</dbReference>
<dbReference type="InterPro" id="IPR036047">
    <property type="entry name" value="F-box-like_dom_sf"/>
</dbReference>
<dbReference type="OrthoDB" id="3135431at2759"/>
<proteinExistence type="predicted"/>
<comment type="caution">
    <text evidence="2">The sequence shown here is derived from an EMBL/GenBank/DDBJ whole genome shotgun (WGS) entry which is preliminary data.</text>
</comment>
<accession>G4TFK6</accession>
<organism evidence="2 3">
    <name type="scientific">Serendipita indica (strain DSM 11827)</name>
    <name type="common">Root endophyte fungus</name>
    <name type="synonym">Piriformospora indica</name>
    <dbReference type="NCBI Taxonomy" id="1109443"/>
    <lineage>
        <taxon>Eukaryota</taxon>
        <taxon>Fungi</taxon>
        <taxon>Dikarya</taxon>
        <taxon>Basidiomycota</taxon>
        <taxon>Agaricomycotina</taxon>
        <taxon>Agaricomycetes</taxon>
        <taxon>Sebacinales</taxon>
        <taxon>Serendipitaceae</taxon>
        <taxon>Serendipita</taxon>
    </lineage>
</organism>
<dbReference type="Proteomes" id="UP000007148">
    <property type="component" value="Unassembled WGS sequence"/>
</dbReference>
<keyword evidence="3" id="KW-1185">Reference proteome</keyword>
<dbReference type="SUPFAM" id="SSF81383">
    <property type="entry name" value="F-box domain"/>
    <property type="match status" value="1"/>
</dbReference>
<name>G4TFK6_SERID</name>
<dbReference type="InParanoid" id="G4TFK6"/>
<reference evidence="2 3" key="1">
    <citation type="journal article" date="2011" name="PLoS Pathog.">
        <title>Endophytic Life Strategies Decoded by Genome and Transcriptome Analyses of the Mutualistic Root Symbiont Piriformospora indica.</title>
        <authorList>
            <person name="Zuccaro A."/>
            <person name="Lahrmann U."/>
            <person name="Guldener U."/>
            <person name="Langen G."/>
            <person name="Pfiffi S."/>
            <person name="Biedenkopf D."/>
            <person name="Wong P."/>
            <person name="Samans B."/>
            <person name="Grimm C."/>
            <person name="Basiewicz M."/>
            <person name="Murat C."/>
            <person name="Martin F."/>
            <person name="Kogel K.H."/>
        </authorList>
    </citation>
    <scope>NUCLEOTIDE SEQUENCE [LARGE SCALE GENOMIC DNA]</scope>
    <source>
        <strain evidence="2 3">DSM 11827</strain>
    </source>
</reference>
<sequence length="611" mass="68615">MADRGDGGLQVANLNRSITSAPGPGHKIAMKCNLDTLPEALIFEICNHLDLVSLVTLSQVNQSLRTLSVSRSSFWIHTLSASGLVIPVSEPRPINSFTPKELAVAAHRMVYIESNLRAPIPRLRGWQKIAWPYTPGNEEIKDANDRNYETPTDALYMHLVHDDAEWAFFVSVHNVLRIVHLVGEGKISNVWDMDKCPEGEHSEARVTWAVDLRNCHEGIMVMNCRLKGENGFETPGFRLLDIVLHPETGLATIKAIGSCPTKGSATHLNISREYILVVIPSKHSHADIGEISLVRWSDMKPVKIPQLYPSIRLVAYEEYFISVGVSPNHQVWVQIVGLPPADMPLPEDSSESLEWLPVHSYLLPTVGPIWRSPERISCRVCHLYSGEPRGDIHVWLRPLHRGTRSIYTMEMDLDALRVSAKRYLSGATVQGESTKKFFVVEKESFRVLEEAGLRHLVMPAASGKRMIWWREVKGDPDAEEAKPYISNMGLLPVKPGADNECSPVETFQLYLSVIEDLAPISQIEKQRGGERLMVDPTNEYERLMIDPAKANEYSEGSAAAIQLKAAKRLEIPRGLACRAEQVYMFLIVEWSGTFLVQLRSGDMWILKYGKH</sequence>
<protein>
    <recommendedName>
        <fullName evidence="1">F-box domain-containing protein</fullName>
    </recommendedName>
</protein>
<evidence type="ECO:0000259" key="1">
    <source>
        <dbReference type="PROSITE" id="PS50181"/>
    </source>
</evidence>
<evidence type="ECO:0000313" key="3">
    <source>
        <dbReference type="Proteomes" id="UP000007148"/>
    </source>
</evidence>
<feature type="domain" description="F-box" evidence="1">
    <location>
        <begin position="31"/>
        <end position="78"/>
    </location>
</feature>
<gene>
    <name evidence="2" type="ORF">PIIN_04038</name>
</gene>